<gene>
    <name evidence="1" type="ORF">P167DRAFT_532074</name>
</gene>
<dbReference type="EMBL" id="ML119108">
    <property type="protein sequence ID" value="RPB16523.1"/>
    <property type="molecule type" value="Genomic_DNA"/>
</dbReference>
<dbReference type="InParanoid" id="A0A3N4L130"/>
<organism evidence="1 2">
    <name type="scientific">Morchella conica CCBAS932</name>
    <dbReference type="NCBI Taxonomy" id="1392247"/>
    <lineage>
        <taxon>Eukaryota</taxon>
        <taxon>Fungi</taxon>
        <taxon>Dikarya</taxon>
        <taxon>Ascomycota</taxon>
        <taxon>Pezizomycotina</taxon>
        <taxon>Pezizomycetes</taxon>
        <taxon>Pezizales</taxon>
        <taxon>Morchellaceae</taxon>
        <taxon>Morchella</taxon>
    </lineage>
</organism>
<dbReference type="Proteomes" id="UP000277580">
    <property type="component" value="Unassembled WGS sequence"/>
</dbReference>
<accession>A0A3N4L130</accession>
<sequence>MFIFKPSETCYHSTLDLFEIHNLEQAPLGHWDGKNVVEVTRARTKPKPPRGRASSVFASTFTTQPIKDRESRKLENDIKRMDIEWCASYGEVAKGVRERLAMVGGILERAADIHNRMMEVVEGESEKEVELKLQLLESLFEGVGEIVSYPSTTLNLQLEGNLACAHRFQNYKRRFDMDSPVLSLKELGWG</sequence>
<dbReference type="AlphaFoldDB" id="A0A3N4L130"/>
<proteinExistence type="predicted"/>
<evidence type="ECO:0000313" key="1">
    <source>
        <dbReference type="EMBL" id="RPB16523.1"/>
    </source>
</evidence>
<evidence type="ECO:0000313" key="2">
    <source>
        <dbReference type="Proteomes" id="UP000277580"/>
    </source>
</evidence>
<dbReference type="OrthoDB" id="10314208at2759"/>
<name>A0A3N4L130_9PEZI</name>
<keyword evidence="2" id="KW-1185">Reference proteome</keyword>
<protein>
    <submittedName>
        <fullName evidence="1">Uncharacterized protein</fullName>
    </submittedName>
</protein>
<reference evidence="1 2" key="1">
    <citation type="journal article" date="2018" name="Nat. Ecol. Evol.">
        <title>Pezizomycetes genomes reveal the molecular basis of ectomycorrhizal truffle lifestyle.</title>
        <authorList>
            <person name="Murat C."/>
            <person name="Payen T."/>
            <person name="Noel B."/>
            <person name="Kuo A."/>
            <person name="Morin E."/>
            <person name="Chen J."/>
            <person name="Kohler A."/>
            <person name="Krizsan K."/>
            <person name="Balestrini R."/>
            <person name="Da Silva C."/>
            <person name="Montanini B."/>
            <person name="Hainaut M."/>
            <person name="Levati E."/>
            <person name="Barry K.W."/>
            <person name="Belfiori B."/>
            <person name="Cichocki N."/>
            <person name="Clum A."/>
            <person name="Dockter R.B."/>
            <person name="Fauchery L."/>
            <person name="Guy J."/>
            <person name="Iotti M."/>
            <person name="Le Tacon F."/>
            <person name="Lindquist E.A."/>
            <person name="Lipzen A."/>
            <person name="Malagnac F."/>
            <person name="Mello A."/>
            <person name="Molinier V."/>
            <person name="Miyauchi S."/>
            <person name="Poulain J."/>
            <person name="Riccioni C."/>
            <person name="Rubini A."/>
            <person name="Sitrit Y."/>
            <person name="Splivallo R."/>
            <person name="Traeger S."/>
            <person name="Wang M."/>
            <person name="Zifcakova L."/>
            <person name="Wipf D."/>
            <person name="Zambonelli A."/>
            <person name="Paolocci F."/>
            <person name="Nowrousian M."/>
            <person name="Ottonello S."/>
            <person name="Baldrian P."/>
            <person name="Spatafora J.W."/>
            <person name="Henrissat B."/>
            <person name="Nagy L.G."/>
            <person name="Aury J.M."/>
            <person name="Wincker P."/>
            <person name="Grigoriev I.V."/>
            <person name="Bonfante P."/>
            <person name="Martin F.M."/>
        </authorList>
    </citation>
    <scope>NUCLEOTIDE SEQUENCE [LARGE SCALE GENOMIC DNA]</scope>
    <source>
        <strain evidence="1 2">CCBAS932</strain>
    </source>
</reference>